<dbReference type="EMBL" id="CP030750">
    <property type="protein sequence ID" value="AXA26822.1"/>
    <property type="molecule type" value="Genomic_DNA"/>
</dbReference>
<dbReference type="Proteomes" id="UP000251617">
    <property type="component" value="Chromosome"/>
</dbReference>
<reference evidence="2 3" key="1">
    <citation type="submission" date="2018-06" db="EMBL/GenBank/DDBJ databases">
        <title>The genome of Pseudomonas putida NX-1, a lignin degrader.</title>
        <authorList>
            <person name="Xu Z."/>
        </authorList>
    </citation>
    <scope>NUCLEOTIDE SEQUENCE [LARGE SCALE GENOMIC DNA]</scope>
    <source>
        <strain evidence="2 3">NX-1</strain>
    </source>
</reference>
<protein>
    <submittedName>
        <fullName evidence="2">Uncharacterized protein</fullName>
    </submittedName>
</protein>
<feature type="transmembrane region" description="Helical" evidence="1">
    <location>
        <begin position="76"/>
        <end position="96"/>
    </location>
</feature>
<keyword evidence="1" id="KW-0472">Membrane</keyword>
<keyword evidence="1" id="KW-0812">Transmembrane</keyword>
<evidence type="ECO:0000313" key="3">
    <source>
        <dbReference type="Proteomes" id="UP000251617"/>
    </source>
</evidence>
<keyword evidence="1" id="KW-1133">Transmembrane helix</keyword>
<sequence>MHSSNWMPCRFMADTDRETLLAWLRAHAEESCKPWALHESSRGKALACALLAFSLVLVGGWLASLPTQWQMQSGHWLLWGPGVLLLVAGVAGLALAEGLRRRHGKCVLSVTDDSVLFANSHAPTPLYCFDGFEIYQRHLSMTLVFSLAAISRAPQLAPACFKSLVAPDAWPVAGGLRVKLWVCTPVVDGRRVDLQALTDRLYVCMEAAQARRTLGQLGM</sequence>
<proteinExistence type="predicted"/>
<organism evidence="2 3">
    <name type="scientific">Pseudomonas putida</name>
    <name type="common">Arthrobacter siderocapsulatus</name>
    <dbReference type="NCBI Taxonomy" id="303"/>
    <lineage>
        <taxon>Bacteria</taxon>
        <taxon>Pseudomonadati</taxon>
        <taxon>Pseudomonadota</taxon>
        <taxon>Gammaproteobacteria</taxon>
        <taxon>Pseudomonadales</taxon>
        <taxon>Pseudomonadaceae</taxon>
        <taxon>Pseudomonas</taxon>
    </lineage>
</organism>
<accession>A0AAD0LCH2</accession>
<evidence type="ECO:0000256" key="1">
    <source>
        <dbReference type="SAM" id="Phobius"/>
    </source>
</evidence>
<name>A0AAD0LCH2_PSEPU</name>
<evidence type="ECO:0000313" key="2">
    <source>
        <dbReference type="EMBL" id="AXA26822.1"/>
    </source>
</evidence>
<feature type="transmembrane region" description="Helical" evidence="1">
    <location>
        <begin position="45"/>
        <end position="64"/>
    </location>
</feature>
<dbReference type="AlphaFoldDB" id="A0AAD0LCH2"/>
<gene>
    <name evidence="2" type="ORF">C1S65_22895</name>
</gene>